<comment type="caution">
    <text evidence="2">The sequence shown here is derived from an EMBL/GenBank/DDBJ whole genome shotgun (WGS) entry which is preliminary data.</text>
</comment>
<reference evidence="2" key="1">
    <citation type="submission" date="2020-09" db="EMBL/GenBank/DDBJ databases">
        <title>Genome-Enabled Discovery of Anthraquinone Biosynthesis in Senna tora.</title>
        <authorList>
            <person name="Kang S.-H."/>
            <person name="Pandey R.P."/>
            <person name="Lee C.-M."/>
            <person name="Sim J.-S."/>
            <person name="Jeong J.-T."/>
            <person name="Choi B.-S."/>
            <person name="Jung M."/>
            <person name="Ginzburg D."/>
            <person name="Zhao K."/>
            <person name="Won S.Y."/>
            <person name="Oh T.-J."/>
            <person name="Yu Y."/>
            <person name="Kim N.-H."/>
            <person name="Lee O.R."/>
            <person name="Lee T.-H."/>
            <person name="Bashyal P."/>
            <person name="Kim T.-S."/>
            <person name="Lee W.-H."/>
            <person name="Kawkins C."/>
            <person name="Kim C.-K."/>
            <person name="Kim J.S."/>
            <person name="Ahn B.O."/>
            <person name="Rhee S.Y."/>
            <person name="Sohng J.K."/>
        </authorList>
    </citation>
    <scope>NUCLEOTIDE SEQUENCE</scope>
    <source>
        <tissue evidence="2">Leaf</tissue>
    </source>
</reference>
<dbReference type="Pfam" id="PF07000">
    <property type="entry name" value="DUF1308"/>
    <property type="match status" value="1"/>
</dbReference>
<evidence type="ECO:0000313" key="2">
    <source>
        <dbReference type="EMBL" id="KAF7813401.1"/>
    </source>
</evidence>
<dbReference type="PANTHER" id="PTHR13379:SF0">
    <property type="entry name" value="UPF0415 PROTEIN C7ORF25"/>
    <property type="match status" value="1"/>
</dbReference>
<dbReference type="EMBL" id="JAAIUW010000010">
    <property type="protein sequence ID" value="KAF7813401.1"/>
    <property type="molecule type" value="Genomic_DNA"/>
</dbReference>
<evidence type="ECO:0000313" key="3">
    <source>
        <dbReference type="Proteomes" id="UP000634136"/>
    </source>
</evidence>
<name>A0A834T174_9FABA</name>
<dbReference type="OrthoDB" id="441890at2759"/>
<dbReference type="PANTHER" id="PTHR13379">
    <property type="entry name" value="UNCHARACTERIZED DUF1308"/>
    <property type="match status" value="1"/>
</dbReference>
<accession>A0A834T174</accession>
<protein>
    <submittedName>
        <fullName evidence="2">DUF1308 family protein</fullName>
    </submittedName>
</protein>
<dbReference type="AlphaFoldDB" id="A0A834T174"/>
<proteinExistence type="predicted"/>
<evidence type="ECO:0000259" key="1">
    <source>
        <dbReference type="Pfam" id="PF07000"/>
    </source>
</evidence>
<organism evidence="2 3">
    <name type="scientific">Senna tora</name>
    <dbReference type="NCBI Taxonomy" id="362788"/>
    <lineage>
        <taxon>Eukaryota</taxon>
        <taxon>Viridiplantae</taxon>
        <taxon>Streptophyta</taxon>
        <taxon>Embryophyta</taxon>
        <taxon>Tracheophyta</taxon>
        <taxon>Spermatophyta</taxon>
        <taxon>Magnoliopsida</taxon>
        <taxon>eudicotyledons</taxon>
        <taxon>Gunneridae</taxon>
        <taxon>Pentapetalae</taxon>
        <taxon>rosids</taxon>
        <taxon>fabids</taxon>
        <taxon>Fabales</taxon>
        <taxon>Fabaceae</taxon>
        <taxon>Caesalpinioideae</taxon>
        <taxon>Cassia clade</taxon>
        <taxon>Senna</taxon>
    </lineage>
</organism>
<feature type="domain" description="DUF1308" evidence="1">
    <location>
        <begin position="644"/>
        <end position="766"/>
    </location>
</feature>
<sequence length="769" mass="86715">MNKSKRRIGSMVVKIDLEKAYDRSQEIGRYLGANITSGRQRKSNFKHIIEGVQKKLAGWKASCLSVAGRATLVQSVVATMPLYHMQHNKIPKGVINQIEKMERNFLWGSTPEKRSIHQVSWDQVCIPKTLGGLGINSLNHMNKAFIYKLAWNLLNNKKELWVEIIKNKYNFDSQSRNNLTCKMTDSRLWKEIVKLWPEFQDGLMEYRKRKQHQLLGRQMDCELPKPEVTTGRQQLEEKVPVEIIRKIVSIKPPDQLMGRDIPSWDRRRMEQRNGEVELATQRCKCVIDRIQELPASTKITDSCRRTLLKLARSELSFLSRSSSSSTTISAPLSVNIGHLEAVVHILQQPFITGVSRVCKSVPLLPSVRREERSGSSLKDIHVDVVCTFNGKPVWIIVSDRNPKYISWHRCHRSKGLKLRIQEVLAAAKSSLTLRPSSVILFFANGLANHLHTKLQDEFGASEIGLGSSVFSFDTFEESEGDWINIFTRSYRDACVLEIKLADSKDTVSRSESNVKCSSVDTAQLEVSVEKTETQLQLFVDNCETNLGDSFCSIVQGLKLCSLNINNWESAKPGNYFGEGELINFDTTALIALVTGISNGGTKKLLATPESKLRDRFKGNYEFVVGQSFNQNPFQLTIEFPHLFLQAMSEIQNPIHVEFGGVLCGKIGIICESVRTEFKELVLMCGGPNEKLRADKLINSLRVVPDSPSERMMSLPTTRKLALKNKVVFGTGDHWHAPTLTANMAFVRAISQTGMSLSSIEHRPRALIGE</sequence>
<keyword evidence="3" id="KW-1185">Reference proteome</keyword>
<dbReference type="Proteomes" id="UP000634136">
    <property type="component" value="Unassembled WGS sequence"/>
</dbReference>
<dbReference type="InterPro" id="IPR010733">
    <property type="entry name" value="DUF1308"/>
</dbReference>
<gene>
    <name evidence="2" type="ORF">G2W53_034377</name>
</gene>